<reference evidence="4" key="1">
    <citation type="submission" date="2023-07" db="EMBL/GenBank/DDBJ databases">
        <title>30 novel species of actinomycetes from the DSMZ collection.</title>
        <authorList>
            <person name="Nouioui I."/>
        </authorList>
    </citation>
    <scope>NUCLEOTIDE SEQUENCE [LARGE SCALE GENOMIC DNA]</scope>
    <source>
        <strain evidence="4">DSM 44399</strain>
    </source>
</reference>
<proteinExistence type="predicted"/>
<name>A0ABU2JAV9_9ACTN</name>
<protein>
    <submittedName>
        <fullName evidence="3">Transposase</fullName>
    </submittedName>
</protein>
<evidence type="ECO:0000313" key="3">
    <source>
        <dbReference type="EMBL" id="MDT0262127.1"/>
    </source>
</evidence>
<dbReference type="RefSeq" id="WP_311423278.1">
    <property type="nucleotide sequence ID" value="NZ_JAVREH010000014.1"/>
</dbReference>
<feature type="region of interest" description="Disordered" evidence="1">
    <location>
        <begin position="134"/>
        <end position="153"/>
    </location>
</feature>
<dbReference type="PANTHER" id="PTHR46637:SF1">
    <property type="entry name" value="BLL5188 PROTEIN"/>
    <property type="match status" value="1"/>
</dbReference>
<evidence type="ECO:0000256" key="1">
    <source>
        <dbReference type="SAM" id="MobiDB-lite"/>
    </source>
</evidence>
<dbReference type="PANTHER" id="PTHR46637">
    <property type="entry name" value="TIS1421-TRANSPOSASE PROTEIN A"/>
    <property type="match status" value="1"/>
</dbReference>
<comment type="caution">
    <text evidence="3">The sequence shown here is derived from an EMBL/GenBank/DDBJ whole genome shotgun (WGS) entry which is preliminary data.</text>
</comment>
<feature type="domain" description="Insertion element IS402-like" evidence="2">
    <location>
        <begin position="11"/>
        <end position="86"/>
    </location>
</feature>
<dbReference type="Pfam" id="PF13340">
    <property type="entry name" value="DUF4096"/>
    <property type="match status" value="1"/>
</dbReference>
<gene>
    <name evidence="3" type="ORF">RM423_12065</name>
</gene>
<evidence type="ECO:0000313" key="4">
    <source>
        <dbReference type="Proteomes" id="UP001183176"/>
    </source>
</evidence>
<organism evidence="3 4">
    <name type="scientific">Jatrophihabitans lederbergiae</name>
    <dbReference type="NCBI Taxonomy" id="3075547"/>
    <lineage>
        <taxon>Bacteria</taxon>
        <taxon>Bacillati</taxon>
        <taxon>Actinomycetota</taxon>
        <taxon>Actinomycetes</taxon>
        <taxon>Jatrophihabitantales</taxon>
        <taxon>Jatrophihabitantaceae</taxon>
        <taxon>Jatrophihabitans</taxon>
    </lineage>
</organism>
<dbReference type="InterPro" id="IPR025161">
    <property type="entry name" value="IS402-like_dom"/>
</dbReference>
<keyword evidence="4" id="KW-1185">Reference proteome</keyword>
<evidence type="ECO:0000259" key="2">
    <source>
        <dbReference type="Pfam" id="PF13340"/>
    </source>
</evidence>
<dbReference type="Proteomes" id="UP001183176">
    <property type="component" value="Unassembled WGS sequence"/>
</dbReference>
<dbReference type="EMBL" id="JAVREH010000014">
    <property type="protein sequence ID" value="MDT0262127.1"/>
    <property type="molecule type" value="Genomic_DNA"/>
</dbReference>
<accession>A0ABU2JAV9</accession>
<sequence length="153" mass="16950">MSGELARRLVPDDLWQLLEPLIPPPRTRPQGGGRSRADDRAVFSAIAFVLTSNCPWRALPPVFGVKPPTVHRRFGEWAALDLWERLYEKSVACYGEGPEVDWTRALAESVESRTRAESDQRPVRHESVAAVEIDGTGQPGPAAVTLPDRRATI</sequence>
<dbReference type="InterPro" id="IPR052909">
    <property type="entry name" value="Transposase_6_like"/>
</dbReference>